<evidence type="ECO:0000313" key="2">
    <source>
        <dbReference type="Proteomes" id="UP000036958"/>
    </source>
</evidence>
<keyword evidence="2" id="KW-1185">Reference proteome</keyword>
<dbReference type="EMBL" id="LGIA01000063">
    <property type="protein sequence ID" value="KOH45853.1"/>
    <property type="molecule type" value="Genomic_DNA"/>
</dbReference>
<evidence type="ECO:0000313" key="1">
    <source>
        <dbReference type="EMBL" id="KOH45853.1"/>
    </source>
</evidence>
<dbReference type="RefSeq" id="WP_053180873.1">
    <property type="nucleotide sequence ID" value="NZ_LGIA01000063.1"/>
</dbReference>
<gene>
    <name evidence="1" type="ORF">NC99_13300</name>
</gene>
<reference evidence="2" key="1">
    <citation type="submission" date="2015-07" db="EMBL/GenBank/DDBJ databases">
        <title>Genome sequencing of Sunxiuqinia dokdonensis strain SK.</title>
        <authorList>
            <person name="Ahn S."/>
            <person name="Kim B.-C."/>
        </authorList>
    </citation>
    <scope>NUCLEOTIDE SEQUENCE [LARGE SCALE GENOMIC DNA]</scope>
    <source>
        <strain evidence="2">SK</strain>
    </source>
</reference>
<protein>
    <submittedName>
        <fullName evidence="1">Uncharacterized protein</fullName>
    </submittedName>
</protein>
<name>A0A0L8VBX0_9BACT</name>
<comment type="caution">
    <text evidence="1">The sequence shown here is derived from an EMBL/GenBank/DDBJ whole genome shotgun (WGS) entry which is preliminary data.</text>
</comment>
<organism evidence="1 2">
    <name type="scientific">Sunxiuqinia dokdonensis</name>
    <dbReference type="NCBI Taxonomy" id="1409788"/>
    <lineage>
        <taxon>Bacteria</taxon>
        <taxon>Pseudomonadati</taxon>
        <taxon>Bacteroidota</taxon>
        <taxon>Bacteroidia</taxon>
        <taxon>Marinilabiliales</taxon>
        <taxon>Prolixibacteraceae</taxon>
        <taxon>Sunxiuqinia</taxon>
    </lineage>
</organism>
<dbReference type="AlphaFoldDB" id="A0A0L8VBX0"/>
<dbReference type="Proteomes" id="UP000036958">
    <property type="component" value="Unassembled WGS sequence"/>
</dbReference>
<sequence>MIGKAVYFLFVLMVFCNPSKGQVPDSIKVSQSDSVQIELLKKVPDDVIHLEILKIQGQIIDNLNYMMDYLHENQNRIEMKLDSALIILQRVNTNNLQNQKKKKKRR</sequence>
<proteinExistence type="predicted"/>
<accession>A0A0L8VBX0</accession>
<dbReference type="STRING" id="1409788.NC99_13300"/>